<dbReference type="Proteomes" id="UP000806285">
    <property type="component" value="Unassembled WGS sequence"/>
</dbReference>
<evidence type="ECO:0008006" key="4">
    <source>
        <dbReference type="Google" id="ProtNLM"/>
    </source>
</evidence>
<reference evidence="2 3" key="1">
    <citation type="submission" date="2020-10" db="EMBL/GenBank/DDBJ databases">
        <title>Ramlibacter sp. HM2 16S ribosomal RNA gene Genome sequencing and assembly.</title>
        <authorList>
            <person name="Kang M."/>
        </authorList>
    </citation>
    <scope>NUCLEOTIDE SEQUENCE [LARGE SCALE GENOMIC DNA]</scope>
    <source>
        <strain evidence="2 3">HM2</strain>
    </source>
</reference>
<comment type="caution">
    <text evidence="2">The sequence shown here is derived from an EMBL/GenBank/DDBJ whole genome shotgun (WGS) entry which is preliminary data.</text>
</comment>
<dbReference type="EMBL" id="JADDIV010000003">
    <property type="protein sequence ID" value="MBE7367997.1"/>
    <property type="molecule type" value="Genomic_DNA"/>
</dbReference>
<proteinExistence type="predicted"/>
<keyword evidence="3" id="KW-1185">Reference proteome</keyword>
<protein>
    <recommendedName>
        <fullName evidence="4">DUF2946 domain-containing protein</fullName>
    </recommendedName>
</protein>
<dbReference type="RefSeq" id="WP_193676615.1">
    <property type="nucleotide sequence ID" value="NZ_JADDIV010000003.1"/>
</dbReference>
<keyword evidence="1" id="KW-0472">Membrane</keyword>
<sequence>MDAMTHAEKRRARWAFRGFALLAILIGFLLAGANWSALQRPDIAVMCQHEQTTSPQCKRTGLYWGLALMALGFPLLLVPAGWLNRNMRRSHGPDD</sequence>
<gene>
    <name evidence="2" type="ORF">IM787_10495</name>
</gene>
<name>A0ABR9S4Q3_9BURK</name>
<evidence type="ECO:0000256" key="1">
    <source>
        <dbReference type="SAM" id="Phobius"/>
    </source>
</evidence>
<keyword evidence="1" id="KW-0812">Transmembrane</keyword>
<keyword evidence="1" id="KW-1133">Transmembrane helix</keyword>
<feature type="transmembrane region" description="Helical" evidence="1">
    <location>
        <begin position="63"/>
        <end position="83"/>
    </location>
</feature>
<evidence type="ECO:0000313" key="2">
    <source>
        <dbReference type="EMBL" id="MBE7367997.1"/>
    </source>
</evidence>
<accession>A0ABR9S4Q3</accession>
<organism evidence="2 3">
    <name type="scientific">Ramlibacter pallidus</name>
    <dbReference type="NCBI Taxonomy" id="2780087"/>
    <lineage>
        <taxon>Bacteria</taxon>
        <taxon>Pseudomonadati</taxon>
        <taxon>Pseudomonadota</taxon>
        <taxon>Betaproteobacteria</taxon>
        <taxon>Burkholderiales</taxon>
        <taxon>Comamonadaceae</taxon>
        <taxon>Ramlibacter</taxon>
    </lineage>
</organism>
<evidence type="ECO:0000313" key="3">
    <source>
        <dbReference type="Proteomes" id="UP000806285"/>
    </source>
</evidence>